<dbReference type="InterPro" id="IPR036869">
    <property type="entry name" value="J_dom_sf"/>
</dbReference>
<dbReference type="PROSITE" id="PS50076">
    <property type="entry name" value="DNAJ_2"/>
    <property type="match status" value="1"/>
</dbReference>
<reference evidence="2 3" key="1">
    <citation type="submission" date="2023-02" db="EMBL/GenBank/DDBJ databases">
        <title>Genome sequence of Lentisphaera profundi SAORIC-696.</title>
        <authorList>
            <person name="Kim e."/>
            <person name="Cho J.-C."/>
            <person name="Choi A."/>
            <person name="Kang I."/>
        </authorList>
    </citation>
    <scope>NUCLEOTIDE SEQUENCE [LARGE SCALE GENOMIC DNA]</scope>
    <source>
        <strain evidence="2 3">SAORIC-696</strain>
    </source>
</reference>
<sequence>MTWLQEFFSPEIAAIFDSKGITTRKLQMLIICGKRKKHEAKKISPAERSRSLIQGSFTLLACFAKADFFISRREATLLHHLIKVELSMTPRTAQQAVQIFNRIQSIHDIESEARDQIEKLAEYWAHDKDEVQRIFNMCLAMSLCHGHICFLADKLLLKIIKDFDLHPVNYMPIREKFLHPNAEAYNTLQLGPMVDQEQIKLAWRRQCTLYHPDKMMSASDEKRSWAEQKLHQVNQAYQELKKSK</sequence>
<dbReference type="SUPFAM" id="SSF46565">
    <property type="entry name" value="Chaperone J-domain"/>
    <property type="match status" value="1"/>
</dbReference>
<dbReference type="Pfam" id="PF00226">
    <property type="entry name" value="DnaJ"/>
    <property type="match status" value="1"/>
</dbReference>
<dbReference type="Gene3D" id="1.10.287.110">
    <property type="entry name" value="DnaJ domain"/>
    <property type="match status" value="1"/>
</dbReference>
<dbReference type="InterPro" id="IPR029024">
    <property type="entry name" value="TerB-like"/>
</dbReference>
<evidence type="ECO:0000313" key="2">
    <source>
        <dbReference type="EMBL" id="WDE98349.1"/>
    </source>
</evidence>
<organism evidence="2 3">
    <name type="scientific">Lentisphaera profundi</name>
    <dbReference type="NCBI Taxonomy" id="1658616"/>
    <lineage>
        <taxon>Bacteria</taxon>
        <taxon>Pseudomonadati</taxon>
        <taxon>Lentisphaerota</taxon>
        <taxon>Lentisphaeria</taxon>
        <taxon>Lentisphaerales</taxon>
        <taxon>Lentisphaeraceae</taxon>
        <taxon>Lentisphaera</taxon>
    </lineage>
</organism>
<dbReference type="EMBL" id="CP117812">
    <property type="protein sequence ID" value="WDE98349.1"/>
    <property type="molecule type" value="Genomic_DNA"/>
</dbReference>
<protein>
    <submittedName>
        <fullName evidence="2">DnaJ domain-containing protein</fullName>
    </submittedName>
</protein>
<gene>
    <name evidence="2" type="ORF">PQO03_21285</name>
</gene>
<dbReference type="CDD" id="cd06257">
    <property type="entry name" value="DnaJ"/>
    <property type="match status" value="1"/>
</dbReference>
<evidence type="ECO:0000313" key="3">
    <source>
        <dbReference type="Proteomes" id="UP001214250"/>
    </source>
</evidence>
<name>A0ABY7W043_9BACT</name>
<dbReference type="Gene3D" id="1.10.3680.10">
    <property type="entry name" value="TerB-like"/>
    <property type="match status" value="1"/>
</dbReference>
<dbReference type="SMART" id="SM00271">
    <property type="entry name" value="DnaJ"/>
    <property type="match status" value="1"/>
</dbReference>
<proteinExistence type="predicted"/>
<dbReference type="SUPFAM" id="SSF158682">
    <property type="entry name" value="TerB-like"/>
    <property type="match status" value="1"/>
</dbReference>
<evidence type="ECO:0000259" key="1">
    <source>
        <dbReference type="PROSITE" id="PS50076"/>
    </source>
</evidence>
<dbReference type="Proteomes" id="UP001214250">
    <property type="component" value="Chromosome 2"/>
</dbReference>
<dbReference type="PRINTS" id="PR00625">
    <property type="entry name" value="JDOMAIN"/>
</dbReference>
<accession>A0ABY7W043</accession>
<dbReference type="RefSeq" id="WP_274153223.1">
    <property type="nucleotide sequence ID" value="NZ_CP117812.1"/>
</dbReference>
<keyword evidence="3" id="KW-1185">Reference proteome</keyword>
<feature type="domain" description="J" evidence="1">
    <location>
        <begin position="183"/>
        <end position="244"/>
    </location>
</feature>
<dbReference type="InterPro" id="IPR001623">
    <property type="entry name" value="DnaJ_domain"/>
</dbReference>